<name>A0A4C1TN85_EUMVA</name>
<organism evidence="2 3">
    <name type="scientific">Eumeta variegata</name>
    <name type="common">Bagworm moth</name>
    <name type="synonym">Eumeta japonica</name>
    <dbReference type="NCBI Taxonomy" id="151549"/>
    <lineage>
        <taxon>Eukaryota</taxon>
        <taxon>Metazoa</taxon>
        <taxon>Ecdysozoa</taxon>
        <taxon>Arthropoda</taxon>
        <taxon>Hexapoda</taxon>
        <taxon>Insecta</taxon>
        <taxon>Pterygota</taxon>
        <taxon>Neoptera</taxon>
        <taxon>Endopterygota</taxon>
        <taxon>Lepidoptera</taxon>
        <taxon>Glossata</taxon>
        <taxon>Ditrysia</taxon>
        <taxon>Tineoidea</taxon>
        <taxon>Psychidae</taxon>
        <taxon>Oiketicinae</taxon>
        <taxon>Eumeta</taxon>
    </lineage>
</organism>
<protein>
    <submittedName>
        <fullName evidence="2">Uncharacterized protein</fullName>
    </submittedName>
</protein>
<evidence type="ECO:0000313" key="3">
    <source>
        <dbReference type="Proteomes" id="UP000299102"/>
    </source>
</evidence>
<gene>
    <name evidence="2" type="ORF">EVAR_73912_1</name>
</gene>
<evidence type="ECO:0000313" key="2">
    <source>
        <dbReference type="EMBL" id="GBP14998.1"/>
    </source>
</evidence>
<dbReference type="Proteomes" id="UP000299102">
    <property type="component" value="Unassembled WGS sequence"/>
</dbReference>
<dbReference type="AlphaFoldDB" id="A0A4C1TN85"/>
<reference evidence="2 3" key="1">
    <citation type="journal article" date="2019" name="Commun. Biol.">
        <title>The bagworm genome reveals a unique fibroin gene that provides high tensile strength.</title>
        <authorList>
            <person name="Kono N."/>
            <person name="Nakamura H."/>
            <person name="Ohtoshi R."/>
            <person name="Tomita M."/>
            <person name="Numata K."/>
            <person name="Arakawa K."/>
        </authorList>
    </citation>
    <scope>NUCLEOTIDE SEQUENCE [LARGE SCALE GENOMIC DNA]</scope>
</reference>
<feature type="region of interest" description="Disordered" evidence="1">
    <location>
        <begin position="18"/>
        <end position="49"/>
    </location>
</feature>
<dbReference type="EMBL" id="BGZK01005669">
    <property type="protein sequence ID" value="GBP14998.1"/>
    <property type="molecule type" value="Genomic_DNA"/>
</dbReference>
<evidence type="ECO:0000256" key="1">
    <source>
        <dbReference type="SAM" id="MobiDB-lite"/>
    </source>
</evidence>
<sequence length="110" mass="13037">MSAYENICSQGLQGHYTTTNALQPQRPHKRRWWKFPRKSQPGPKTPNYQFNSYVRLGELSYELTGRLSVQKVSLPRQPLPFTPLYHENRTQGVRTHQDITRLRRETLEKN</sequence>
<accession>A0A4C1TN85</accession>
<keyword evidence="3" id="KW-1185">Reference proteome</keyword>
<feature type="compositionally biased region" description="Basic residues" evidence="1">
    <location>
        <begin position="26"/>
        <end position="37"/>
    </location>
</feature>
<proteinExistence type="predicted"/>
<comment type="caution">
    <text evidence="2">The sequence shown here is derived from an EMBL/GenBank/DDBJ whole genome shotgun (WGS) entry which is preliminary data.</text>
</comment>